<dbReference type="eggNOG" id="ENOG50343XA">
    <property type="taxonomic scope" value="Bacteria"/>
</dbReference>
<dbReference type="RefSeq" id="WP_074911075.1">
    <property type="nucleotide sequence ID" value="NZ_FOVK01000002.1"/>
</dbReference>
<reference evidence="1 2" key="1">
    <citation type="submission" date="2016-10" db="EMBL/GenBank/DDBJ databases">
        <authorList>
            <person name="de Groot N.N."/>
        </authorList>
    </citation>
    <scope>NUCLEOTIDE SEQUENCE [LARGE SCALE GENOMIC DNA]</scope>
    <source>
        <strain evidence="1 2">ML2</strain>
    </source>
</reference>
<keyword evidence="2" id="KW-1185">Reference proteome</keyword>
<sequence length="127" mass="14079">MKKYWIIPLVLLILFTLVGCSAKKASIETDPQTSLSSEQQKAVENSIAYIKNSELASKDRIDKSLIKIDTAEENTWQSVYTDSGKAEESAVDTTDWIITLGDRSGFDFAVIVCDSTTSEVIGYMPME</sequence>
<dbReference type="Proteomes" id="UP000181899">
    <property type="component" value="Unassembled WGS sequence"/>
</dbReference>
<gene>
    <name evidence="1" type="ORF">SAMN04488695_102105</name>
</gene>
<organism evidence="1 2">
    <name type="scientific">Proteiniclasticum ruminis</name>
    <dbReference type="NCBI Taxonomy" id="398199"/>
    <lineage>
        <taxon>Bacteria</taxon>
        <taxon>Bacillati</taxon>
        <taxon>Bacillota</taxon>
        <taxon>Clostridia</taxon>
        <taxon>Eubacteriales</taxon>
        <taxon>Clostridiaceae</taxon>
        <taxon>Proteiniclasticum</taxon>
    </lineage>
</organism>
<accession>A0A1I4ZQN0</accession>
<evidence type="ECO:0000313" key="1">
    <source>
        <dbReference type="EMBL" id="SFN52585.1"/>
    </source>
</evidence>
<protein>
    <submittedName>
        <fullName evidence="1">Uncharacterized protein</fullName>
    </submittedName>
</protein>
<dbReference type="OrthoDB" id="9851484at2"/>
<dbReference type="PROSITE" id="PS51257">
    <property type="entry name" value="PROKAR_LIPOPROTEIN"/>
    <property type="match status" value="1"/>
</dbReference>
<proteinExistence type="predicted"/>
<dbReference type="AlphaFoldDB" id="A0A1I4ZQN0"/>
<evidence type="ECO:0000313" key="2">
    <source>
        <dbReference type="Proteomes" id="UP000181899"/>
    </source>
</evidence>
<dbReference type="STRING" id="398199.SAMN05421804_105175"/>
<dbReference type="EMBL" id="FOVK01000002">
    <property type="protein sequence ID" value="SFN52585.1"/>
    <property type="molecule type" value="Genomic_DNA"/>
</dbReference>
<name>A0A1I4ZQN0_9CLOT</name>